<dbReference type="PANTHER" id="PTHR30081:SF1">
    <property type="entry name" value="PROTEIN TRANSLOCASE SUBUNIT SECD"/>
    <property type="match status" value="1"/>
</dbReference>
<sequence>MTSTVARRWQTGGVNRSIRVLVLALLVAVGLVAACSRDSGEGAGEGARVEFTVESLQSSDGEFAPGTDRDKLVADAAKLLAQRLSDNGLKDPKVSIENGASAVVVTTASGTRADVVALASAGVLAIRPVVFTTQAMPDAAGLDVELRQANASTPPAEMARRAQQLKCGGGVDELAGRDDAADLLVACSQNGKSVYSLGPAVISGAEIEKATATPGSNDNWNVTMTFRGEAKTKWPAYTAKNIGQATAFVLDSRVLSAPVIQTAIAGPTEISGDFGEAEAKHLASMLSSGSLPVRFTPKD</sequence>
<evidence type="ECO:0000259" key="8">
    <source>
        <dbReference type="Pfam" id="PF22599"/>
    </source>
</evidence>
<reference evidence="9 10" key="1">
    <citation type="submission" date="2011-11" db="EMBL/GenBank/DDBJ databases">
        <title>Whole genome shotgun sequence of Gordonia araii NBRC 100433.</title>
        <authorList>
            <person name="Yoshida Y."/>
            <person name="Hosoyama A."/>
            <person name="Tsuchikane K."/>
            <person name="Katsumata H."/>
            <person name="Yamazaki S."/>
            <person name="Fujita N."/>
        </authorList>
    </citation>
    <scope>NUCLEOTIDE SEQUENCE [LARGE SCALE GENOMIC DNA]</scope>
    <source>
        <strain evidence="9 10">NBRC 100433</strain>
    </source>
</reference>
<dbReference type="Gene3D" id="3.30.1360.200">
    <property type="match status" value="1"/>
</dbReference>
<protein>
    <submittedName>
        <fullName evidence="9">Protein-export membrane protein SecD</fullName>
    </submittedName>
</protein>
<dbReference type="Proteomes" id="UP000035088">
    <property type="component" value="Unassembled WGS sequence"/>
</dbReference>
<keyword evidence="7" id="KW-0472">Membrane</keyword>
<keyword evidence="1" id="KW-0813">Transport</keyword>
<dbReference type="InterPro" id="IPR054384">
    <property type="entry name" value="SecDF_P1_head"/>
</dbReference>
<evidence type="ECO:0000256" key="6">
    <source>
        <dbReference type="ARBA" id="ARBA00023010"/>
    </source>
</evidence>
<gene>
    <name evidence="9" type="primary">secD</name>
    <name evidence="9" type="ORF">GOARA_067_00630</name>
</gene>
<name>G7H5Z9_9ACTN</name>
<evidence type="ECO:0000313" key="9">
    <source>
        <dbReference type="EMBL" id="GAB11321.1"/>
    </source>
</evidence>
<feature type="domain" description="SecDF P1 head subdomain" evidence="8">
    <location>
        <begin position="194"/>
        <end position="293"/>
    </location>
</feature>
<evidence type="ECO:0000313" key="10">
    <source>
        <dbReference type="Proteomes" id="UP000035088"/>
    </source>
</evidence>
<evidence type="ECO:0000256" key="4">
    <source>
        <dbReference type="ARBA" id="ARBA00022927"/>
    </source>
</evidence>
<dbReference type="GO" id="GO:0005886">
    <property type="term" value="C:plasma membrane"/>
    <property type="evidence" value="ECO:0007669"/>
    <property type="project" value="TreeGrafter"/>
</dbReference>
<dbReference type="Pfam" id="PF22599">
    <property type="entry name" value="SecDF_P1_head"/>
    <property type="match status" value="1"/>
</dbReference>
<dbReference type="PROSITE" id="PS51257">
    <property type="entry name" value="PROKAR_LIPOPROTEIN"/>
    <property type="match status" value="1"/>
</dbReference>
<dbReference type="PANTHER" id="PTHR30081">
    <property type="entry name" value="PROTEIN-EXPORT MEMBRANE PROTEIN SEC"/>
    <property type="match status" value="1"/>
</dbReference>
<evidence type="ECO:0000256" key="2">
    <source>
        <dbReference type="ARBA" id="ARBA00022475"/>
    </source>
</evidence>
<keyword evidence="6" id="KW-0811">Translocation</keyword>
<keyword evidence="5" id="KW-1133">Transmembrane helix</keyword>
<proteinExistence type="predicted"/>
<evidence type="ECO:0000256" key="5">
    <source>
        <dbReference type="ARBA" id="ARBA00022989"/>
    </source>
</evidence>
<accession>G7H5Z9</accession>
<evidence type="ECO:0000256" key="7">
    <source>
        <dbReference type="ARBA" id="ARBA00023136"/>
    </source>
</evidence>
<keyword evidence="3" id="KW-0812">Transmembrane</keyword>
<comment type="caution">
    <text evidence="9">The sequence shown here is derived from an EMBL/GenBank/DDBJ whole genome shotgun (WGS) entry which is preliminary data.</text>
</comment>
<dbReference type="GO" id="GO:0015031">
    <property type="term" value="P:protein transport"/>
    <property type="evidence" value="ECO:0007669"/>
    <property type="project" value="UniProtKB-KW"/>
</dbReference>
<keyword evidence="4" id="KW-0653">Protein transport</keyword>
<dbReference type="InterPro" id="IPR022813">
    <property type="entry name" value="SecD/SecF_arch_bac"/>
</dbReference>
<keyword evidence="10" id="KW-1185">Reference proteome</keyword>
<keyword evidence="2" id="KW-1003">Cell membrane</keyword>
<dbReference type="AlphaFoldDB" id="G7H5Z9"/>
<dbReference type="STRING" id="1073574.GOARA_067_00630"/>
<evidence type="ECO:0000256" key="3">
    <source>
        <dbReference type="ARBA" id="ARBA00022692"/>
    </source>
</evidence>
<dbReference type="EMBL" id="BAEE01000067">
    <property type="protein sequence ID" value="GAB11321.1"/>
    <property type="molecule type" value="Genomic_DNA"/>
</dbReference>
<organism evidence="9 10">
    <name type="scientific">Gordonia araii NBRC 100433</name>
    <dbReference type="NCBI Taxonomy" id="1073574"/>
    <lineage>
        <taxon>Bacteria</taxon>
        <taxon>Bacillati</taxon>
        <taxon>Actinomycetota</taxon>
        <taxon>Actinomycetes</taxon>
        <taxon>Mycobacteriales</taxon>
        <taxon>Gordoniaceae</taxon>
        <taxon>Gordonia</taxon>
    </lineage>
</organism>
<evidence type="ECO:0000256" key="1">
    <source>
        <dbReference type="ARBA" id="ARBA00022448"/>
    </source>
</evidence>